<proteinExistence type="predicted"/>
<protein>
    <submittedName>
        <fullName evidence="1">Uncharacterized protein</fullName>
    </submittedName>
</protein>
<gene>
    <name evidence="1" type="ORF">CR513_40812</name>
</gene>
<accession>A0A371FKK0</accession>
<sequence length="68" mass="8177">MEVKTHFIQRVGKWRWTMMDEENRLWCKLLKSKYGMLDEVGVEKRLRKISKNNNREGGLKRISHGSDQ</sequence>
<evidence type="ECO:0000313" key="2">
    <source>
        <dbReference type="Proteomes" id="UP000257109"/>
    </source>
</evidence>
<evidence type="ECO:0000313" key="1">
    <source>
        <dbReference type="EMBL" id="RDX78849.1"/>
    </source>
</evidence>
<keyword evidence="2" id="KW-1185">Reference proteome</keyword>
<reference evidence="1" key="1">
    <citation type="submission" date="2018-05" db="EMBL/GenBank/DDBJ databases">
        <title>Draft genome of Mucuna pruriens seed.</title>
        <authorList>
            <person name="Nnadi N.E."/>
            <person name="Vos R."/>
            <person name="Hasami M.H."/>
            <person name="Devisetty U.K."/>
            <person name="Aguiy J.C."/>
        </authorList>
    </citation>
    <scope>NUCLEOTIDE SEQUENCE [LARGE SCALE GENOMIC DNA]</scope>
    <source>
        <strain evidence="1">JCA_2017</strain>
    </source>
</reference>
<organism evidence="1 2">
    <name type="scientific">Mucuna pruriens</name>
    <name type="common">Velvet bean</name>
    <name type="synonym">Dolichos pruriens</name>
    <dbReference type="NCBI Taxonomy" id="157652"/>
    <lineage>
        <taxon>Eukaryota</taxon>
        <taxon>Viridiplantae</taxon>
        <taxon>Streptophyta</taxon>
        <taxon>Embryophyta</taxon>
        <taxon>Tracheophyta</taxon>
        <taxon>Spermatophyta</taxon>
        <taxon>Magnoliopsida</taxon>
        <taxon>eudicotyledons</taxon>
        <taxon>Gunneridae</taxon>
        <taxon>Pentapetalae</taxon>
        <taxon>rosids</taxon>
        <taxon>fabids</taxon>
        <taxon>Fabales</taxon>
        <taxon>Fabaceae</taxon>
        <taxon>Papilionoideae</taxon>
        <taxon>50 kb inversion clade</taxon>
        <taxon>NPAAA clade</taxon>
        <taxon>indigoferoid/millettioid clade</taxon>
        <taxon>Phaseoleae</taxon>
        <taxon>Mucuna</taxon>
    </lineage>
</organism>
<dbReference type="EMBL" id="QJKJ01008726">
    <property type="protein sequence ID" value="RDX78849.1"/>
    <property type="molecule type" value="Genomic_DNA"/>
</dbReference>
<dbReference type="Proteomes" id="UP000257109">
    <property type="component" value="Unassembled WGS sequence"/>
</dbReference>
<name>A0A371FKK0_MUCPR</name>
<feature type="non-terminal residue" evidence="1">
    <location>
        <position position="1"/>
    </location>
</feature>
<dbReference type="AlphaFoldDB" id="A0A371FKK0"/>
<comment type="caution">
    <text evidence="1">The sequence shown here is derived from an EMBL/GenBank/DDBJ whole genome shotgun (WGS) entry which is preliminary data.</text>
</comment>